<dbReference type="RefSeq" id="WP_086996452.1">
    <property type="nucleotide sequence ID" value="NZ_FUHW01000022.1"/>
</dbReference>
<reference evidence="3 4" key="1">
    <citation type="submission" date="2017-02" db="EMBL/GenBank/DDBJ databases">
        <authorList>
            <person name="Peterson S.W."/>
        </authorList>
    </citation>
    <scope>NUCLEOTIDE SEQUENCE [LARGE SCALE GENOMIC DNA]</scope>
    <source>
        <strain evidence="3 4">B Ar 00.02</strain>
    </source>
</reference>
<keyword evidence="4" id="KW-1185">Reference proteome</keyword>
<dbReference type="EMBL" id="FUHW01000022">
    <property type="protein sequence ID" value="SJM58188.1"/>
    <property type="molecule type" value="Genomic_DNA"/>
</dbReference>
<evidence type="ECO:0000256" key="1">
    <source>
        <dbReference type="SAM" id="MobiDB-lite"/>
    </source>
</evidence>
<dbReference type="PANTHER" id="PTHR43364:SF1">
    <property type="entry name" value="OXIDOREDUCTASE YDHF"/>
    <property type="match status" value="1"/>
</dbReference>
<dbReference type="Pfam" id="PF00248">
    <property type="entry name" value="Aldo_ket_red"/>
    <property type="match status" value="2"/>
</dbReference>
<dbReference type="AlphaFoldDB" id="A0A1R4FQI0"/>
<evidence type="ECO:0000259" key="2">
    <source>
        <dbReference type="Pfam" id="PF00248"/>
    </source>
</evidence>
<gene>
    <name evidence="3" type="ORF">FM101_05205</name>
</gene>
<dbReference type="InterPro" id="IPR023210">
    <property type="entry name" value="NADP_OxRdtase_dom"/>
</dbReference>
<proteinExistence type="predicted"/>
<sequence length="338" mass="35487">MHDAGSRLVFGCMGLGGDWGTGPIEAADVATAHAAVDAALHAGITVFDHADIYRNGKAEAVFGMVLAQRPGLAGNLQLQTKCGIVLGDAQTPGRYDSSAASILSRAEESLVRLGVERIDTLLVHRPDPLTPPEEIAAAFSELHRAGKVGRFGVSNHSAVQMTRLQSVLDQPLAVNQLHISLGHRGWVESAVMVNVPQGPAGPASGDDGDQQKQTDPSPALAAAGFPAGTLEYCAAHQVQVQAWGSMDRGRYTAPAADAPDADRDTAARVEQVARKLGSTKEAVVLGWLMRHPAGIRPVIGTTNPRRIVDCAPAEDVAARMSGADWYGIWTAARGEPLP</sequence>
<feature type="domain" description="NADP-dependent oxidoreductase" evidence="2">
    <location>
        <begin position="7"/>
        <end position="181"/>
    </location>
</feature>
<evidence type="ECO:0000313" key="4">
    <source>
        <dbReference type="Proteomes" id="UP000195913"/>
    </source>
</evidence>
<accession>A0A1R4FQI0</accession>
<dbReference type="Proteomes" id="UP000195913">
    <property type="component" value="Unassembled WGS sequence"/>
</dbReference>
<name>A0A1R4FQI0_9MICC</name>
<feature type="domain" description="NADP-dependent oxidoreductase" evidence="2">
    <location>
        <begin position="227"/>
        <end position="310"/>
    </location>
</feature>
<dbReference type="SUPFAM" id="SSF51430">
    <property type="entry name" value="NAD(P)-linked oxidoreductase"/>
    <property type="match status" value="1"/>
</dbReference>
<dbReference type="GO" id="GO:0005829">
    <property type="term" value="C:cytosol"/>
    <property type="evidence" value="ECO:0007669"/>
    <property type="project" value="TreeGrafter"/>
</dbReference>
<dbReference type="PANTHER" id="PTHR43364">
    <property type="entry name" value="NADH-SPECIFIC METHYLGLYOXAL REDUCTASE-RELATED"/>
    <property type="match status" value="1"/>
</dbReference>
<organism evidence="3 4">
    <name type="scientific">Arthrobacter rhombi</name>
    <dbReference type="NCBI Taxonomy" id="71253"/>
    <lineage>
        <taxon>Bacteria</taxon>
        <taxon>Bacillati</taxon>
        <taxon>Actinomycetota</taxon>
        <taxon>Actinomycetes</taxon>
        <taxon>Micrococcales</taxon>
        <taxon>Micrococcaceae</taxon>
        <taxon>Arthrobacter</taxon>
    </lineage>
</organism>
<dbReference type="InterPro" id="IPR050523">
    <property type="entry name" value="AKR_Detox_Biosynth"/>
</dbReference>
<protein>
    <submittedName>
        <fullName evidence="3">Oxidoreductase, aldo/keto reductase family</fullName>
    </submittedName>
</protein>
<evidence type="ECO:0000313" key="3">
    <source>
        <dbReference type="EMBL" id="SJM58188.1"/>
    </source>
</evidence>
<feature type="region of interest" description="Disordered" evidence="1">
    <location>
        <begin position="197"/>
        <end position="221"/>
    </location>
</feature>
<dbReference type="InterPro" id="IPR036812">
    <property type="entry name" value="NAD(P)_OxRdtase_dom_sf"/>
</dbReference>
<dbReference type="Gene3D" id="3.20.20.100">
    <property type="entry name" value="NADP-dependent oxidoreductase domain"/>
    <property type="match status" value="1"/>
</dbReference>